<gene>
    <name evidence="2" type="ORF">CR513_07291</name>
</gene>
<feature type="compositionally biased region" description="Basic and acidic residues" evidence="1">
    <location>
        <begin position="300"/>
        <end position="315"/>
    </location>
</feature>
<feature type="region of interest" description="Disordered" evidence="1">
    <location>
        <begin position="291"/>
        <end position="331"/>
    </location>
</feature>
<feature type="non-terminal residue" evidence="2">
    <location>
        <position position="1"/>
    </location>
</feature>
<evidence type="ECO:0000256" key="1">
    <source>
        <dbReference type="SAM" id="MobiDB-lite"/>
    </source>
</evidence>
<comment type="caution">
    <text evidence="2">The sequence shown here is derived from an EMBL/GenBank/DDBJ whole genome shotgun (WGS) entry which is preliminary data.</text>
</comment>
<protein>
    <submittedName>
        <fullName evidence="2">Uncharacterized protein</fullName>
    </submittedName>
</protein>
<evidence type="ECO:0000313" key="3">
    <source>
        <dbReference type="Proteomes" id="UP000257109"/>
    </source>
</evidence>
<organism evidence="2 3">
    <name type="scientific">Mucuna pruriens</name>
    <name type="common">Velvet bean</name>
    <name type="synonym">Dolichos pruriens</name>
    <dbReference type="NCBI Taxonomy" id="157652"/>
    <lineage>
        <taxon>Eukaryota</taxon>
        <taxon>Viridiplantae</taxon>
        <taxon>Streptophyta</taxon>
        <taxon>Embryophyta</taxon>
        <taxon>Tracheophyta</taxon>
        <taxon>Spermatophyta</taxon>
        <taxon>Magnoliopsida</taxon>
        <taxon>eudicotyledons</taxon>
        <taxon>Gunneridae</taxon>
        <taxon>Pentapetalae</taxon>
        <taxon>rosids</taxon>
        <taxon>fabids</taxon>
        <taxon>Fabales</taxon>
        <taxon>Fabaceae</taxon>
        <taxon>Papilionoideae</taxon>
        <taxon>50 kb inversion clade</taxon>
        <taxon>NPAAA clade</taxon>
        <taxon>indigoferoid/millettioid clade</taxon>
        <taxon>Phaseoleae</taxon>
        <taxon>Mucuna</taxon>
    </lineage>
</organism>
<evidence type="ECO:0000313" key="2">
    <source>
        <dbReference type="EMBL" id="RDY08480.1"/>
    </source>
</evidence>
<keyword evidence="3" id="KW-1185">Reference proteome</keyword>
<accession>A0A371I0A4</accession>
<feature type="compositionally biased region" description="Polar residues" evidence="1">
    <location>
        <begin position="203"/>
        <end position="215"/>
    </location>
</feature>
<feature type="region of interest" description="Disordered" evidence="1">
    <location>
        <begin position="200"/>
        <end position="237"/>
    </location>
</feature>
<sequence length="331" mass="37575">MAKQKYLMGKLRKHYKRWRILAERIGVDSLRMRSGHTQQHTKLRWGCLPTGLSLAKPATCRLNWNIELTSSIPDRMDHLLSLMFFPMVQLNIKMKLQTTPSRPSEGRLNPLRSISVQEKLSRLDQLLLGPDRVVEFIILSIPIAFHLLTLAPLVVHHASVLRLSRSRRCRLGIGKPESETECSLTPSRLFVSKSTLSRDRVKSASTETGSDQSLPRASRHSTLGIRPNLEKEEEKEKKKSFIKKKKILITTWEELDLSSLEDADKETNLCLMVDTTSKDVDDEELPTTITNGSCTVPPKMTREHERRYPLERAVKADGSNPPGQSFSSNST</sequence>
<feature type="compositionally biased region" description="Basic and acidic residues" evidence="1">
    <location>
        <begin position="228"/>
        <end position="237"/>
    </location>
</feature>
<name>A0A371I0A4_MUCPR</name>
<proteinExistence type="predicted"/>
<reference evidence="2" key="1">
    <citation type="submission" date="2018-05" db="EMBL/GenBank/DDBJ databases">
        <title>Draft genome of Mucuna pruriens seed.</title>
        <authorList>
            <person name="Nnadi N.E."/>
            <person name="Vos R."/>
            <person name="Hasami M.H."/>
            <person name="Devisetty U.K."/>
            <person name="Aguiy J.C."/>
        </authorList>
    </citation>
    <scope>NUCLEOTIDE SEQUENCE [LARGE SCALE GENOMIC DNA]</scope>
    <source>
        <strain evidence="2">JCA_2017</strain>
    </source>
</reference>
<dbReference type="EMBL" id="QJKJ01001267">
    <property type="protein sequence ID" value="RDY08480.1"/>
    <property type="molecule type" value="Genomic_DNA"/>
</dbReference>
<feature type="compositionally biased region" description="Polar residues" evidence="1">
    <location>
        <begin position="321"/>
        <end position="331"/>
    </location>
</feature>
<dbReference type="AlphaFoldDB" id="A0A371I0A4"/>
<dbReference type="Proteomes" id="UP000257109">
    <property type="component" value="Unassembled WGS sequence"/>
</dbReference>